<sequence>MSAFPGGLPPDIHLLIMSNINCPRDLRSWIAANPQAFKQVTDYKSAVLGNYIDCNLLPELLAVVRLRQMHTRNPVKPTTDELVELVRELVAGIGPRAPDHLWPEDIRSVLGLLKVIEEVCIVLSGLWVHDYENTEQYYFLPWRFLPSSRRSQSEWTTEPDDAENLFYKQRAVLCFEIYVQSLYLGRAPDESSSELELCCSLDMILCTWELEEGLFPVWQCFDKIVKFFYRRYDEYLWLVLHCFTRSDTKLWTSSQSTRYDLSFGETFMDTAVRETNVKRLRSNTQQYNFLL</sequence>
<name>A0A8H4CHK3_COLGL</name>
<gene>
    <name evidence="1" type="ORF">GCG54_00000494</name>
</gene>
<dbReference type="EMBL" id="WVTB01000050">
    <property type="protein sequence ID" value="KAF3804145.1"/>
    <property type="molecule type" value="Genomic_DNA"/>
</dbReference>
<reference evidence="1" key="2">
    <citation type="submission" date="2020-03" db="EMBL/GenBank/DDBJ databases">
        <authorList>
            <person name="Fu F.-F."/>
            <person name="Chen J."/>
        </authorList>
    </citation>
    <scope>NUCLEOTIDE SEQUENCE</scope>
    <source>
        <strain evidence="1">Lc1</strain>
    </source>
</reference>
<evidence type="ECO:0000313" key="1">
    <source>
        <dbReference type="EMBL" id="KAF3804145.1"/>
    </source>
</evidence>
<dbReference type="AlphaFoldDB" id="A0A8H4CHK3"/>
<evidence type="ECO:0000313" key="2">
    <source>
        <dbReference type="Proteomes" id="UP000613401"/>
    </source>
</evidence>
<organism evidence="1 2">
    <name type="scientific">Colletotrichum gloeosporioides</name>
    <name type="common">Anthracnose fungus</name>
    <name type="synonym">Glomerella cingulata</name>
    <dbReference type="NCBI Taxonomy" id="474922"/>
    <lineage>
        <taxon>Eukaryota</taxon>
        <taxon>Fungi</taxon>
        <taxon>Dikarya</taxon>
        <taxon>Ascomycota</taxon>
        <taxon>Pezizomycotina</taxon>
        <taxon>Sordariomycetes</taxon>
        <taxon>Hypocreomycetidae</taxon>
        <taxon>Glomerellales</taxon>
        <taxon>Glomerellaceae</taxon>
        <taxon>Colletotrichum</taxon>
        <taxon>Colletotrichum gloeosporioides species complex</taxon>
    </lineage>
</organism>
<proteinExistence type="predicted"/>
<keyword evidence="2" id="KW-1185">Reference proteome</keyword>
<dbReference type="Proteomes" id="UP000613401">
    <property type="component" value="Unassembled WGS sequence"/>
</dbReference>
<comment type="caution">
    <text evidence="1">The sequence shown here is derived from an EMBL/GenBank/DDBJ whole genome shotgun (WGS) entry which is preliminary data.</text>
</comment>
<dbReference type="GeneID" id="69007666"/>
<accession>A0A8H4CHK3</accession>
<dbReference type="RefSeq" id="XP_045263304.1">
    <property type="nucleotide sequence ID" value="XM_045400631.1"/>
</dbReference>
<protein>
    <submittedName>
        <fullName evidence="1">Uncharacterized protein</fullName>
    </submittedName>
</protein>
<reference evidence="1" key="1">
    <citation type="journal article" date="2020" name="Phytopathology">
        <title>Genome sequence and comparative analysis of Colletotrichum gloeosporioides isolated from Liriodendron leaves.</title>
        <authorList>
            <person name="Fu F.F."/>
            <person name="Hao Z."/>
            <person name="Wang P."/>
            <person name="Lu Y."/>
            <person name="Xue L.J."/>
            <person name="Wei G."/>
            <person name="Tian Y."/>
            <person name="Baishi H."/>
            <person name="Xu H."/>
            <person name="Shi J."/>
            <person name="Cheng T."/>
            <person name="Wang G."/>
            <person name="Yi Y."/>
            <person name="Chen J."/>
        </authorList>
    </citation>
    <scope>NUCLEOTIDE SEQUENCE</scope>
    <source>
        <strain evidence="1">Lc1</strain>
    </source>
</reference>